<comment type="caution">
    <text evidence="2">The sequence shown here is derived from an EMBL/GenBank/DDBJ whole genome shotgun (WGS) entry which is preliminary data.</text>
</comment>
<dbReference type="AlphaFoldDB" id="A0A1J5RMQ0"/>
<proteinExistence type="predicted"/>
<dbReference type="CDD" id="cd12108">
    <property type="entry name" value="Hr-like"/>
    <property type="match status" value="1"/>
</dbReference>
<sequence length="179" mass="19514">MDISLLPGTSPAAGFDAPLDMLSACHGRIEKQCSTLRRLSPHLAEHGADADARQAAANVMRYFDTAGRDHHADEEQDLFPALLESMAGSDAVCLRDITMALTGEHRELHAAWAALRTQLESVARGDASALDAAAVDDFIVRHLRHIAREENELIPMAKRLLSEAQLQDLGKAMRARRGV</sequence>
<dbReference type="Pfam" id="PF01814">
    <property type="entry name" value="Hemerythrin"/>
    <property type="match status" value="1"/>
</dbReference>
<feature type="domain" description="Hemerythrin-like" evidence="1">
    <location>
        <begin position="18"/>
        <end position="157"/>
    </location>
</feature>
<dbReference type="EMBL" id="MLJW01000142">
    <property type="protein sequence ID" value="OIQ96834.1"/>
    <property type="molecule type" value="Genomic_DNA"/>
</dbReference>
<evidence type="ECO:0000313" key="2">
    <source>
        <dbReference type="EMBL" id="OIQ96834.1"/>
    </source>
</evidence>
<name>A0A1J5RMQ0_9ZZZZ</name>
<organism evidence="2">
    <name type="scientific">mine drainage metagenome</name>
    <dbReference type="NCBI Taxonomy" id="410659"/>
    <lineage>
        <taxon>unclassified sequences</taxon>
        <taxon>metagenomes</taxon>
        <taxon>ecological metagenomes</taxon>
    </lineage>
</organism>
<gene>
    <name evidence="2" type="ORF">GALL_211600</name>
</gene>
<dbReference type="InterPro" id="IPR012312">
    <property type="entry name" value="Hemerythrin-like"/>
</dbReference>
<dbReference type="Gene3D" id="1.20.120.520">
    <property type="entry name" value="nmb1532 protein domain like"/>
    <property type="match status" value="1"/>
</dbReference>
<reference evidence="2" key="1">
    <citation type="submission" date="2016-10" db="EMBL/GenBank/DDBJ databases">
        <title>Sequence of Gallionella enrichment culture.</title>
        <authorList>
            <person name="Poehlein A."/>
            <person name="Muehling M."/>
            <person name="Daniel R."/>
        </authorList>
    </citation>
    <scope>NUCLEOTIDE SEQUENCE</scope>
</reference>
<protein>
    <submittedName>
        <fullName evidence="2">Hemerythrin HHE cation binding domain protein</fullName>
    </submittedName>
</protein>
<accession>A0A1J5RMQ0</accession>
<evidence type="ECO:0000259" key="1">
    <source>
        <dbReference type="Pfam" id="PF01814"/>
    </source>
</evidence>